<evidence type="ECO:0000256" key="2">
    <source>
        <dbReference type="SAM" id="SignalP"/>
    </source>
</evidence>
<dbReference type="EMBL" id="CDMZ01001558">
    <property type="protein sequence ID" value="CEM34377.1"/>
    <property type="molecule type" value="Genomic_DNA"/>
</dbReference>
<evidence type="ECO:0000256" key="1">
    <source>
        <dbReference type="SAM" id="MobiDB-lite"/>
    </source>
</evidence>
<gene>
    <name evidence="3" type="ORF">Cvel_5212</name>
</gene>
<accession>A0A0G4GUU0</accession>
<feature type="chain" id="PRO_5013380011" description="Secreted protein" evidence="2">
    <location>
        <begin position="16"/>
        <end position="107"/>
    </location>
</feature>
<reference evidence="3" key="1">
    <citation type="submission" date="2014-11" db="EMBL/GenBank/DDBJ databases">
        <authorList>
            <person name="Otto D Thomas"/>
            <person name="Naeem Raeece"/>
        </authorList>
    </citation>
    <scope>NUCLEOTIDE SEQUENCE</scope>
</reference>
<proteinExistence type="predicted"/>
<feature type="signal peptide" evidence="2">
    <location>
        <begin position="1"/>
        <end position="15"/>
    </location>
</feature>
<evidence type="ECO:0008006" key="4">
    <source>
        <dbReference type="Google" id="ProtNLM"/>
    </source>
</evidence>
<evidence type="ECO:0000313" key="3">
    <source>
        <dbReference type="EMBL" id="CEM34377.1"/>
    </source>
</evidence>
<feature type="region of interest" description="Disordered" evidence="1">
    <location>
        <begin position="80"/>
        <end position="107"/>
    </location>
</feature>
<keyword evidence="2" id="KW-0732">Signal</keyword>
<dbReference type="VEuPathDB" id="CryptoDB:Cvel_5212"/>
<name>A0A0G4GUU0_9ALVE</name>
<protein>
    <recommendedName>
        <fullName evidence="4">Secreted protein</fullName>
    </recommendedName>
</protein>
<organism evidence="3">
    <name type="scientific">Chromera velia CCMP2878</name>
    <dbReference type="NCBI Taxonomy" id="1169474"/>
    <lineage>
        <taxon>Eukaryota</taxon>
        <taxon>Sar</taxon>
        <taxon>Alveolata</taxon>
        <taxon>Colpodellida</taxon>
        <taxon>Chromeraceae</taxon>
        <taxon>Chromera</taxon>
    </lineage>
</organism>
<dbReference type="AlphaFoldDB" id="A0A0G4GUU0"/>
<sequence length="107" mass="11831">MRLVSFCMVFPFSAAASLLFLPKHLLSLAELPLAPSNNTTTLLWSLTTASFRHFRHRPPVLPSVVIFWFDSPPWNGPSRWSWRQTAGEGEGGVMGPGTESIEEAGEC</sequence>